<sequence length="109" mass="11531">MVEQGCVCVCGYLCGLSSLLTVCLLELIGCDQLVLVWPVDGICVCGCVEARVGRSVGGSLELRETAAARQARIREVLGQQGGGRGAFRRRCRPAEVGVGLNVHGERVSE</sequence>
<keyword evidence="2" id="KW-1185">Reference proteome</keyword>
<evidence type="ECO:0000313" key="2">
    <source>
        <dbReference type="Proteomes" id="UP001239994"/>
    </source>
</evidence>
<evidence type="ECO:0000313" key="1">
    <source>
        <dbReference type="EMBL" id="KAK1793789.1"/>
    </source>
</evidence>
<reference evidence="1" key="1">
    <citation type="submission" date="2023-03" db="EMBL/GenBank/DDBJ databases">
        <title>Electrophorus voltai genome.</title>
        <authorList>
            <person name="Bian C."/>
        </authorList>
    </citation>
    <scope>NUCLEOTIDE SEQUENCE</scope>
    <source>
        <strain evidence="1">CB-2022</strain>
        <tissue evidence="1">Muscle</tissue>
    </source>
</reference>
<gene>
    <name evidence="1" type="ORF">P4O66_001518</name>
</gene>
<comment type="caution">
    <text evidence="1">The sequence shown here is derived from an EMBL/GenBank/DDBJ whole genome shotgun (WGS) entry which is preliminary data.</text>
</comment>
<accession>A0AAD9DV09</accession>
<name>A0AAD9DV09_9TELE</name>
<organism evidence="1 2">
    <name type="scientific">Electrophorus voltai</name>
    <dbReference type="NCBI Taxonomy" id="2609070"/>
    <lineage>
        <taxon>Eukaryota</taxon>
        <taxon>Metazoa</taxon>
        <taxon>Chordata</taxon>
        <taxon>Craniata</taxon>
        <taxon>Vertebrata</taxon>
        <taxon>Euteleostomi</taxon>
        <taxon>Actinopterygii</taxon>
        <taxon>Neopterygii</taxon>
        <taxon>Teleostei</taxon>
        <taxon>Ostariophysi</taxon>
        <taxon>Gymnotiformes</taxon>
        <taxon>Gymnotoidei</taxon>
        <taxon>Gymnotidae</taxon>
        <taxon>Electrophorus</taxon>
    </lineage>
</organism>
<proteinExistence type="predicted"/>
<dbReference type="Proteomes" id="UP001239994">
    <property type="component" value="Unassembled WGS sequence"/>
</dbReference>
<protein>
    <submittedName>
        <fullName evidence="1">Uncharacterized protein</fullName>
    </submittedName>
</protein>
<dbReference type="EMBL" id="JAROKS010000017">
    <property type="protein sequence ID" value="KAK1793789.1"/>
    <property type="molecule type" value="Genomic_DNA"/>
</dbReference>
<dbReference type="AlphaFoldDB" id="A0AAD9DV09"/>